<reference evidence="3" key="1">
    <citation type="submission" date="2017-08" db="EMBL/GenBank/DDBJ databases">
        <title>A dynamic microbial community with high functional redundancy inhabits the cold, oxic subseafloor aquifer.</title>
        <authorList>
            <person name="Tully B.J."/>
            <person name="Wheat C.G."/>
            <person name="Glazer B.T."/>
            <person name="Huber J.A."/>
        </authorList>
    </citation>
    <scope>NUCLEOTIDE SEQUENCE [LARGE SCALE GENOMIC DNA]</scope>
</reference>
<proteinExistence type="predicted"/>
<dbReference type="Pfam" id="PF00903">
    <property type="entry name" value="Glyoxalase"/>
    <property type="match status" value="1"/>
</dbReference>
<dbReference type="CDD" id="cd07262">
    <property type="entry name" value="VOC_like"/>
    <property type="match status" value="1"/>
</dbReference>
<dbReference type="EMBL" id="NVUL01000108">
    <property type="protein sequence ID" value="PCI74074.1"/>
    <property type="molecule type" value="Genomic_DNA"/>
</dbReference>
<dbReference type="Gene3D" id="3.10.180.10">
    <property type="entry name" value="2,3-Dihydroxybiphenyl 1,2-Dioxygenase, domain 1"/>
    <property type="match status" value="1"/>
</dbReference>
<dbReference type="AlphaFoldDB" id="A0A2A4WV40"/>
<evidence type="ECO:0000313" key="3">
    <source>
        <dbReference type="Proteomes" id="UP000218767"/>
    </source>
</evidence>
<evidence type="ECO:0000259" key="1">
    <source>
        <dbReference type="PROSITE" id="PS51819"/>
    </source>
</evidence>
<dbReference type="InterPro" id="IPR004360">
    <property type="entry name" value="Glyas_Fos-R_dOase_dom"/>
</dbReference>
<sequence>MMSYVSVGTNDLERALCFYDSLFELLGGNRVFESPTGQFYGFSEGSLFCVLKPADGKIATNGNGTMFAFKIDSPEKVSEAYARALELGATDEGEPGPRGDQGFFGSYVRDLDGNKLCIYHM</sequence>
<dbReference type="PANTHER" id="PTHR35006:SF1">
    <property type="entry name" value="BLL2941 PROTEIN"/>
    <property type="match status" value="1"/>
</dbReference>
<dbReference type="PROSITE" id="PS51819">
    <property type="entry name" value="VOC"/>
    <property type="match status" value="1"/>
</dbReference>
<gene>
    <name evidence="2" type="ORF">COB20_15510</name>
</gene>
<dbReference type="Proteomes" id="UP000218767">
    <property type="component" value="Unassembled WGS sequence"/>
</dbReference>
<dbReference type="PANTHER" id="PTHR35006">
    <property type="entry name" value="GLYOXALASE FAMILY PROTEIN (AFU_ORTHOLOGUE AFUA_5G14830)"/>
    <property type="match status" value="1"/>
</dbReference>
<protein>
    <submittedName>
        <fullName evidence="2">Glyoxalase</fullName>
    </submittedName>
</protein>
<comment type="caution">
    <text evidence="2">The sequence shown here is derived from an EMBL/GenBank/DDBJ whole genome shotgun (WGS) entry which is preliminary data.</text>
</comment>
<dbReference type="InterPro" id="IPR037523">
    <property type="entry name" value="VOC_core"/>
</dbReference>
<name>A0A2A4WV40_9GAMM</name>
<organism evidence="2 3">
    <name type="scientific">SAR86 cluster bacterium</name>
    <dbReference type="NCBI Taxonomy" id="2030880"/>
    <lineage>
        <taxon>Bacteria</taxon>
        <taxon>Pseudomonadati</taxon>
        <taxon>Pseudomonadota</taxon>
        <taxon>Gammaproteobacteria</taxon>
        <taxon>SAR86 cluster</taxon>
    </lineage>
</organism>
<evidence type="ECO:0000313" key="2">
    <source>
        <dbReference type="EMBL" id="PCI74074.1"/>
    </source>
</evidence>
<feature type="domain" description="VOC" evidence="1">
    <location>
        <begin position="1"/>
        <end position="121"/>
    </location>
</feature>
<dbReference type="InterPro" id="IPR029068">
    <property type="entry name" value="Glyas_Bleomycin-R_OHBP_Dase"/>
</dbReference>
<accession>A0A2A4WV40</accession>
<dbReference type="SUPFAM" id="SSF54593">
    <property type="entry name" value="Glyoxalase/Bleomycin resistance protein/Dihydroxybiphenyl dioxygenase"/>
    <property type="match status" value="1"/>
</dbReference>